<dbReference type="EMBL" id="JAPWDV010000002">
    <property type="protein sequence ID" value="KAJ6220288.1"/>
    <property type="molecule type" value="Genomic_DNA"/>
</dbReference>
<protein>
    <recommendedName>
        <fullName evidence="7">Lipase</fullName>
    </recommendedName>
</protein>
<feature type="active site" description="Nucleophile" evidence="8">
    <location>
        <position position="170"/>
    </location>
</feature>
<keyword evidence="6" id="KW-0325">Glycoprotein</keyword>
<evidence type="ECO:0000256" key="6">
    <source>
        <dbReference type="ARBA" id="ARBA00023180"/>
    </source>
</evidence>
<keyword evidence="11" id="KW-1185">Reference proteome</keyword>
<evidence type="ECO:0000256" key="1">
    <source>
        <dbReference type="ARBA" id="ARBA00010701"/>
    </source>
</evidence>
<dbReference type="SUPFAM" id="SSF53474">
    <property type="entry name" value="alpha/beta-Hydrolases"/>
    <property type="match status" value="1"/>
</dbReference>
<accession>A0A9Q0M819</accession>
<dbReference type="GO" id="GO:0016042">
    <property type="term" value="P:lipid catabolic process"/>
    <property type="evidence" value="ECO:0007669"/>
    <property type="project" value="UniProtKB-KW"/>
</dbReference>
<feature type="active site" description="Charge relay system" evidence="8">
    <location>
        <position position="340"/>
    </location>
</feature>
<dbReference type="InterPro" id="IPR025483">
    <property type="entry name" value="Lipase_euk"/>
</dbReference>
<gene>
    <name evidence="10" type="ORF">RDWZM_006100</name>
</gene>
<dbReference type="OMA" id="LHHGFQC"/>
<dbReference type="Pfam" id="PF04083">
    <property type="entry name" value="Abhydro_lipase"/>
    <property type="match status" value="1"/>
</dbReference>
<dbReference type="AlphaFoldDB" id="A0A9Q0M819"/>
<evidence type="ECO:0000256" key="2">
    <source>
        <dbReference type="ARBA" id="ARBA00022729"/>
    </source>
</evidence>
<name>A0A9Q0M819_BLOTA</name>
<evidence type="ECO:0000256" key="4">
    <source>
        <dbReference type="ARBA" id="ARBA00022963"/>
    </source>
</evidence>
<keyword evidence="2" id="KW-0732">Signal</keyword>
<keyword evidence="4 7" id="KW-0442">Lipid degradation</keyword>
<evidence type="ECO:0000256" key="7">
    <source>
        <dbReference type="PIRNR" id="PIRNR000862"/>
    </source>
</evidence>
<comment type="similarity">
    <text evidence="1 7">Belongs to the AB hydrolase superfamily. Lipase family.</text>
</comment>
<dbReference type="PIRSF" id="PIRSF000862">
    <property type="entry name" value="Steryl_ester_lip"/>
    <property type="match status" value="1"/>
</dbReference>
<keyword evidence="5" id="KW-0443">Lipid metabolism</keyword>
<evidence type="ECO:0000256" key="5">
    <source>
        <dbReference type="ARBA" id="ARBA00023098"/>
    </source>
</evidence>
<proteinExistence type="inferred from homology"/>
<dbReference type="FunFam" id="3.40.50.1820:FF:000057">
    <property type="entry name" value="Lipase"/>
    <property type="match status" value="1"/>
</dbReference>
<dbReference type="GO" id="GO:0016788">
    <property type="term" value="F:hydrolase activity, acting on ester bonds"/>
    <property type="evidence" value="ECO:0007669"/>
    <property type="project" value="InterPro"/>
</dbReference>
<dbReference type="Proteomes" id="UP001142055">
    <property type="component" value="Chromosome 2"/>
</dbReference>
<evidence type="ECO:0000256" key="3">
    <source>
        <dbReference type="ARBA" id="ARBA00022801"/>
    </source>
</evidence>
<evidence type="ECO:0000259" key="9">
    <source>
        <dbReference type="Pfam" id="PF04083"/>
    </source>
</evidence>
<evidence type="ECO:0000313" key="11">
    <source>
        <dbReference type="Proteomes" id="UP001142055"/>
    </source>
</evidence>
<feature type="active site" description="Charge relay system" evidence="8">
    <location>
        <position position="372"/>
    </location>
</feature>
<comment type="caution">
    <text evidence="10">The sequence shown here is derived from an EMBL/GenBank/DDBJ whole genome shotgun (WGS) entry which is preliminary data.</text>
</comment>
<keyword evidence="3 7" id="KW-0378">Hydrolase</keyword>
<sequence>MNSFTRFSLLLLVSIFVAIIAIVLKQPNLDKFADLYRSIDEIIESRGFKWEEHYIQSSDGYILKTFRIINPYVKDRKSLKPILLHHGFQCSGSVWLVASNGFVLASQGYDVWLANFRGNIYSRNHTTMQIDDLKFWNFTIDDMTAKDFPAQIEYIRKETGKKTLAYIGHSQGNYMMFNLFASQPQYSQFIKPHIALSPVTYFTRFEASLKYLGPIKKQILMLQPRDFGTHILRKLGIPRLCANPMLQQNVCYWIYWILFGSPREQIDFSRMPIYYDNVGHGSGTRNLIHLLQHVAQPSYYDHSIESSTRNVQLYGREYPPMYKYSKINSTDIALIYTHRDWFNHLADIYLLKDNLNVQLVDDFMVPDKTWNHMELVWGKNVGTVVNARILQILNKY</sequence>
<dbReference type="InterPro" id="IPR006693">
    <property type="entry name" value="AB_hydrolase_lipase"/>
</dbReference>
<dbReference type="InterPro" id="IPR029058">
    <property type="entry name" value="AB_hydrolase_fold"/>
</dbReference>
<reference evidence="10" key="1">
    <citation type="submission" date="2022-12" db="EMBL/GenBank/DDBJ databases">
        <title>Genome assemblies of Blomia tropicalis.</title>
        <authorList>
            <person name="Cui Y."/>
        </authorList>
    </citation>
    <scope>NUCLEOTIDE SEQUENCE</scope>
    <source>
        <tissue evidence="10">Adult mites</tissue>
    </source>
</reference>
<organism evidence="10 11">
    <name type="scientific">Blomia tropicalis</name>
    <name type="common">Mite</name>
    <dbReference type="NCBI Taxonomy" id="40697"/>
    <lineage>
        <taxon>Eukaryota</taxon>
        <taxon>Metazoa</taxon>
        <taxon>Ecdysozoa</taxon>
        <taxon>Arthropoda</taxon>
        <taxon>Chelicerata</taxon>
        <taxon>Arachnida</taxon>
        <taxon>Acari</taxon>
        <taxon>Acariformes</taxon>
        <taxon>Sarcoptiformes</taxon>
        <taxon>Astigmata</taxon>
        <taxon>Glycyphagoidea</taxon>
        <taxon>Echimyopodidae</taxon>
        <taxon>Blomia</taxon>
    </lineage>
</organism>
<feature type="domain" description="Partial AB-hydrolase lipase" evidence="9">
    <location>
        <begin position="40"/>
        <end position="97"/>
    </location>
</feature>
<evidence type="ECO:0000256" key="8">
    <source>
        <dbReference type="PIRSR" id="PIRSR000862-1"/>
    </source>
</evidence>
<dbReference type="Gene3D" id="3.40.50.1820">
    <property type="entry name" value="alpha/beta hydrolase"/>
    <property type="match status" value="1"/>
</dbReference>
<dbReference type="PANTHER" id="PTHR11005">
    <property type="entry name" value="LYSOSOMAL ACID LIPASE-RELATED"/>
    <property type="match status" value="1"/>
</dbReference>
<evidence type="ECO:0000313" key="10">
    <source>
        <dbReference type="EMBL" id="KAJ6220288.1"/>
    </source>
</evidence>